<reference evidence="1 2" key="1">
    <citation type="submission" date="2020-08" db="EMBL/GenBank/DDBJ databases">
        <title>Genomic Encyclopedia of Type Strains, Phase III (KMG-III): the genomes of soil and plant-associated and newly described type strains.</title>
        <authorList>
            <person name="Whitman W."/>
        </authorList>
    </citation>
    <scope>NUCLEOTIDE SEQUENCE [LARGE SCALE GENOMIC DNA]</scope>
    <source>
        <strain evidence="1 2">CECT 3266</strain>
    </source>
</reference>
<name>A0A7W7LPN7_9ACTN</name>
<dbReference type="Proteomes" id="UP000556084">
    <property type="component" value="Unassembled WGS sequence"/>
</dbReference>
<evidence type="ECO:0000313" key="1">
    <source>
        <dbReference type="EMBL" id="MBB4893491.1"/>
    </source>
</evidence>
<organism evidence="1 2">
    <name type="scientific">Streptomyces olivoverticillatus</name>
    <dbReference type="NCBI Taxonomy" id="66427"/>
    <lineage>
        <taxon>Bacteria</taxon>
        <taxon>Bacillati</taxon>
        <taxon>Actinomycetota</taxon>
        <taxon>Actinomycetes</taxon>
        <taxon>Kitasatosporales</taxon>
        <taxon>Streptomycetaceae</taxon>
        <taxon>Streptomyces</taxon>
    </lineage>
</organism>
<comment type="caution">
    <text evidence="1">The sequence shown here is derived from an EMBL/GenBank/DDBJ whole genome shotgun (WGS) entry which is preliminary data.</text>
</comment>
<dbReference type="EMBL" id="JACHJH010000003">
    <property type="protein sequence ID" value="MBB4893491.1"/>
    <property type="molecule type" value="Genomic_DNA"/>
</dbReference>
<dbReference type="AlphaFoldDB" id="A0A7W7LPN7"/>
<accession>A0A7W7LPN7</accession>
<gene>
    <name evidence="1" type="ORF">FHS39_002522</name>
</gene>
<protein>
    <submittedName>
        <fullName evidence="1">Uncharacterized protein</fullName>
    </submittedName>
</protein>
<proteinExistence type="predicted"/>
<sequence length="39" mass="4435">MNAWYAVGVLWLLAGIVTRWPHLLDWADRLLGRDRDGGA</sequence>
<keyword evidence="2" id="KW-1185">Reference proteome</keyword>
<evidence type="ECO:0000313" key="2">
    <source>
        <dbReference type="Proteomes" id="UP000556084"/>
    </source>
</evidence>